<sequence>MRDLLPADASAVVGGPLGRRVAPRQRSLSRLLPFVVALLLLPMSAAVLRQGHCMTNGWNGDDQFWRGCFSDLPAQYQIAGLEQGLPGWLAGDVNLDQMPLLSGLMAALGGVVPDAGWLDATRWYVVIWTVLITGCLAVAVWCVGLIRPQRIDLAVQLALSPIHVVAALISPDLVVVTLVLAAMLADARRRPVLAGVLLGLALLGHAWVGLVAIALLVAARRRERVAEARRTVVTAVVLAVGLLVLLVLASPGIVTGPLTIWWSQKPGYGSVLLIPELAGRPLPQQVAPLFALLGWVGAIWAAVVMARRAWRPATWAQVAAFSVPVLALTGASVPVQAALWVLPLAILAGVSWRTHLGFVAVEAVHASALWLHIGAASDPDKGLPAAWYAVVVLGRAIAWCFLLWSVWYTPVDNPVEPAPRPQPLPVRDARPQESAPV</sequence>
<proteinExistence type="predicted"/>
<evidence type="ECO:0000256" key="1">
    <source>
        <dbReference type="SAM" id="MobiDB-lite"/>
    </source>
</evidence>
<dbReference type="EMBL" id="CP036164">
    <property type="protein sequence ID" value="QBF47559.1"/>
    <property type="molecule type" value="Genomic_DNA"/>
</dbReference>
<dbReference type="Proteomes" id="UP000290408">
    <property type="component" value="Chromosome"/>
</dbReference>
<feature type="transmembrane region" description="Helical" evidence="2">
    <location>
        <begin position="28"/>
        <end position="48"/>
    </location>
</feature>
<keyword evidence="4" id="KW-1185">Reference proteome</keyword>
<keyword evidence="2" id="KW-0812">Transmembrane</keyword>
<feature type="transmembrane region" description="Helical" evidence="2">
    <location>
        <begin position="123"/>
        <end position="146"/>
    </location>
</feature>
<feature type="transmembrane region" description="Helical" evidence="2">
    <location>
        <begin position="196"/>
        <end position="219"/>
    </location>
</feature>
<feature type="region of interest" description="Disordered" evidence="1">
    <location>
        <begin position="418"/>
        <end position="437"/>
    </location>
</feature>
<name>A0A4P6MWY1_9MICO</name>
<reference evidence="3 4" key="1">
    <citation type="submission" date="2019-02" db="EMBL/GenBank/DDBJ databases">
        <title>Genomic data mining of an Antarctic deep-sea actinobacterium, Janibacterlimosus P3-3-X1.</title>
        <authorList>
            <person name="Liao L."/>
            <person name="Chen B."/>
        </authorList>
    </citation>
    <scope>NUCLEOTIDE SEQUENCE [LARGE SCALE GENOMIC DNA]</scope>
    <source>
        <strain evidence="3 4">P3-3-X1</strain>
    </source>
</reference>
<dbReference type="KEGG" id="jli:EXU32_15655"/>
<dbReference type="AlphaFoldDB" id="A0A4P6MWY1"/>
<dbReference type="OrthoDB" id="3348156at2"/>
<evidence type="ECO:0000313" key="4">
    <source>
        <dbReference type="Proteomes" id="UP000290408"/>
    </source>
</evidence>
<keyword evidence="2" id="KW-1133">Transmembrane helix</keyword>
<feature type="transmembrane region" description="Helical" evidence="2">
    <location>
        <begin position="385"/>
        <end position="407"/>
    </location>
</feature>
<evidence type="ECO:0008006" key="5">
    <source>
        <dbReference type="Google" id="ProtNLM"/>
    </source>
</evidence>
<feature type="transmembrane region" description="Helical" evidence="2">
    <location>
        <begin position="286"/>
        <end position="306"/>
    </location>
</feature>
<protein>
    <recommendedName>
        <fullName evidence="5">DUF2029 domain-containing protein</fullName>
    </recommendedName>
</protein>
<feature type="transmembrane region" description="Helical" evidence="2">
    <location>
        <begin position="158"/>
        <end position="184"/>
    </location>
</feature>
<feature type="transmembrane region" description="Helical" evidence="2">
    <location>
        <begin position="231"/>
        <end position="254"/>
    </location>
</feature>
<evidence type="ECO:0000313" key="3">
    <source>
        <dbReference type="EMBL" id="QBF47559.1"/>
    </source>
</evidence>
<accession>A0A4P6MWY1</accession>
<keyword evidence="2" id="KW-0472">Membrane</keyword>
<feature type="transmembrane region" description="Helical" evidence="2">
    <location>
        <begin position="318"/>
        <end position="342"/>
    </location>
</feature>
<evidence type="ECO:0000256" key="2">
    <source>
        <dbReference type="SAM" id="Phobius"/>
    </source>
</evidence>
<gene>
    <name evidence="3" type="ORF">EXU32_15655</name>
</gene>
<organism evidence="3 4">
    <name type="scientific">Janibacter limosus</name>
    <dbReference type="NCBI Taxonomy" id="53458"/>
    <lineage>
        <taxon>Bacteria</taxon>
        <taxon>Bacillati</taxon>
        <taxon>Actinomycetota</taxon>
        <taxon>Actinomycetes</taxon>
        <taxon>Micrococcales</taxon>
        <taxon>Intrasporangiaceae</taxon>
        <taxon>Janibacter</taxon>
    </lineage>
</organism>
<dbReference type="RefSeq" id="WP_130630745.1">
    <property type="nucleotide sequence ID" value="NZ_CP036164.1"/>
</dbReference>
<dbReference type="STRING" id="1216970.GCA_001570985_02049"/>
<feature type="transmembrane region" description="Helical" evidence="2">
    <location>
        <begin position="354"/>
        <end position="373"/>
    </location>
</feature>